<protein>
    <submittedName>
        <fullName evidence="2">10743_t:CDS:1</fullName>
    </submittedName>
</protein>
<dbReference type="AlphaFoldDB" id="A0A9W4SBV3"/>
<evidence type="ECO:0000313" key="3">
    <source>
        <dbReference type="Proteomes" id="UP001153678"/>
    </source>
</evidence>
<dbReference type="EMBL" id="CAMKVN010000131">
    <property type="protein sequence ID" value="CAI2164096.1"/>
    <property type="molecule type" value="Genomic_DNA"/>
</dbReference>
<name>A0A9W4SBV3_9GLOM</name>
<sequence>MTGEMVGDEDHQQPVLRNVGFTGIAPINNDFFINLNRQLREASDESEVPRDGDGKFTYRVVGVPKIDRDTGNQVWTDEQPYYLEDENGKVIGEATQPDGEITGNFPYYKLLNTSNNTLIKLPQRMEKVLTDSFGIEHEEFEELIKGCVENSDDFADNIHRLQFRGDKNSWPKPSIRETSLAELLNIPEIRDSITGDNNNHQPKLVSIEQIEDFNETLTGLEFSTNYRKFYGKVLGNGLERQRKLQEIDEVLFKKVRNKVNDLKDLKKLVLGDTEEIKNDKEEFNGKEMIKRVELAELMKELLKKEREANPNNNHENDKQGNEQVSELEKAKFIAIQRIRQELTKDPEITEQELEEDKRR</sequence>
<dbReference type="Proteomes" id="UP001153678">
    <property type="component" value="Unassembled WGS sequence"/>
</dbReference>
<evidence type="ECO:0000256" key="1">
    <source>
        <dbReference type="SAM" id="MobiDB-lite"/>
    </source>
</evidence>
<evidence type="ECO:0000313" key="2">
    <source>
        <dbReference type="EMBL" id="CAI2164096.1"/>
    </source>
</evidence>
<proteinExistence type="predicted"/>
<organism evidence="2 3">
    <name type="scientific">Funneliformis geosporum</name>
    <dbReference type="NCBI Taxonomy" id="1117311"/>
    <lineage>
        <taxon>Eukaryota</taxon>
        <taxon>Fungi</taxon>
        <taxon>Fungi incertae sedis</taxon>
        <taxon>Mucoromycota</taxon>
        <taxon>Glomeromycotina</taxon>
        <taxon>Glomeromycetes</taxon>
        <taxon>Glomerales</taxon>
        <taxon>Glomeraceae</taxon>
        <taxon>Funneliformis</taxon>
    </lineage>
</organism>
<accession>A0A9W4SBV3</accession>
<feature type="region of interest" description="Disordered" evidence="1">
    <location>
        <begin position="306"/>
        <end position="325"/>
    </location>
</feature>
<comment type="caution">
    <text evidence="2">The sequence shown here is derived from an EMBL/GenBank/DDBJ whole genome shotgun (WGS) entry which is preliminary data.</text>
</comment>
<keyword evidence="3" id="KW-1185">Reference proteome</keyword>
<gene>
    <name evidence="2" type="ORF">FWILDA_LOCUS1394</name>
</gene>
<reference evidence="2" key="1">
    <citation type="submission" date="2022-08" db="EMBL/GenBank/DDBJ databases">
        <authorList>
            <person name="Kallberg Y."/>
            <person name="Tangrot J."/>
            <person name="Rosling A."/>
        </authorList>
    </citation>
    <scope>NUCLEOTIDE SEQUENCE</scope>
    <source>
        <strain evidence="2">Wild A</strain>
    </source>
</reference>